<name>A0A369LHX9_9ACTN</name>
<evidence type="ECO:0000313" key="14">
    <source>
        <dbReference type="EMBL" id="RDB58732.1"/>
    </source>
</evidence>
<dbReference type="Gene3D" id="1.10.20.140">
    <property type="match status" value="1"/>
</dbReference>
<feature type="binding site" evidence="10">
    <location>
        <begin position="21"/>
        <end position="28"/>
    </location>
    <ligand>
        <name>ATP</name>
        <dbReference type="ChEBI" id="CHEBI:30616"/>
    </ligand>
</feature>
<organism evidence="14 15">
    <name type="scientific">Slackia isoflavoniconvertens</name>
    <dbReference type="NCBI Taxonomy" id="572010"/>
    <lineage>
        <taxon>Bacteria</taxon>
        <taxon>Bacillati</taxon>
        <taxon>Actinomycetota</taxon>
        <taxon>Coriobacteriia</taxon>
        <taxon>Eggerthellales</taxon>
        <taxon>Eggerthellaceae</taxon>
        <taxon>Slackia</taxon>
    </lineage>
</organism>
<gene>
    <name evidence="10" type="primary">miaA</name>
    <name evidence="14" type="ORF">C1881_05495</name>
</gene>
<comment type="similarity">
    <text evidence="3 10 13">Belongs to the IPP transferase family.</text>
</comment>
<comment type="cofactor">
    <cofactor evidence="1 10">
        <name>Mg(2+)</name>
        <dbReference type="ChEBI" id="CHEBI:18420"/>
    </cofactor>
</comment>
<dbReference type="PANTHER" id="PTHR11088:SF60">
    <property type="entry name" value="TRNA DIMETHYLALLYLTRANSFERASE"/>
    <property type="match status" value="1"/>
</dbReference>
<reference evidence="14 15" key="1">
    <citation type="journal article" date="2018" name="Elife">
        <title>Discovery and characterization of a prevalent human gut bacterial enzyme sufficient for the inactivation of a family of plant toxins.</title>
        <authorList>
            <person name="Koppel N."/>
            <person name="Bisanz J.E."/>
            <person name="Pandelia M.E."/>
            <person name="Turnbaugh P.J."/>
            <person name="Balskus E.P."/>
        </authorList>
    </citation>
    <scope>NUCLEOTIDE SEQUENCE [LARGE SCALE GENOMIC DNA]</scope>
    <source>
        <strain evidence="14 15">OB21 GAM31</strain>
    </source>
</reference>
<evidence type="ECO:0000256" key="11">
    <source>
        <dbReference type="RuleBase" id="RU003783"/>
    </source>
</evidence>
<keyword evidence="4 10" id="KW-0808">Transferase</keyword>
<evidence type="ECO:0000256" key="6">
    <source>
        <dbReference type="ARBA" id="ARBA00022741"/>
    </source>
</evidence>
<dbReference type="InterPro" id="IPR027417">
    <property type="entry name" value="P-loop_NTPase"/>
</dbReference>
<evidence type="ECO:0000256" key="3">
    <source>
        <dbReference type="ARBA" id="ARBA00005842"/>
    </source>
</evidence>
<comment type="caution">
    <text evidence="14">The sequence shown here is derived from an EMBL/GenBank/DDBJ whole genome shotgun (WGS) entry which is preliminary data.</text>
</comment>
<dbReference type="EC" id="2.5.1.75" evidence="10"/>
<evidence type="ECO:0000256" key="8">
    <source>
        <dbReference type="ARBA" id="ARBA00022842"/>
    </source>
</evidence>
<dbReference type="RefSeq" id="WP_114615532.1">
    <property type="nucleotide sequence ID" value="NZ_PPTO01000007.1"/>
</dbReference>
<evidence type="ECO:0000256" key="5">
    <source>
        <dbReference type="ARBA" id="ARBA00022694"/>
    </source>
</evidence>
<keyword evidence="8 10" id="KW-0460">Magnesium</keyword>
<evidence type="ECO:0000256" key="7">
    <source>
        <dbReference type="ARBA" id="ARBA00022840"/>
    </source>
</evidence>
<keyword evidence="6 10" id="KW-0547">Nucleotide-binding</keyword>
<proteinExistence type="inferred from homology"/>
<dbReference type="InterPro" id="IPR018022">
    <property type="entry name" value="IPT"/>
</dbReference>
<comment type="catalytic activity">
    <reaction evidence="9 10 11">
        <text>adenosine(37) in tRNA + dimethylallyl diphosphate = N(6)-dimethylallyladenosine(37) in tRNA + diphosphate</text>
        <dbReference type="Rhea" id="RHEA:26482"/>
        <dbReference type="Rhea" id="RHEA-COMP:10162"/>
        <dbReference type="Rhea" id="RHEA-COMP:10375"/>
        <dbReference type="ChEBI" id="CHEBI:33019"/>
        <dbReference type="ChEBI" id="CHEBI:57623"/>
        <dbReference type="ChEBI" id="CHEBI:74411"/>
        <dbReference type="ChEBI" id="CHEBI:74415"/>
        <dbReference type="EC" id="2.5.1.75"/>
    </reaction>
</comment>
<feature type="site" description="Interaction with substrate tRNA" evidence="10">
    <location>
        <position position="111"/>
    </location>
</feature>
<sequence length="317" mass="35032">MPNSTVEHRLELSNPVIVIVGPTASGKTDVAQEIARRVNGEVISADSMQIYKGMDIGTGKLPDSERLVPHWGFDIREPGEAYSASLFQEYARSCFAAIDAREKRCVLAGGTGFYVRAAIDDYDFASGEQVNNPIREKWSAFLAEQGSDALWRALQQCDAASAAIIHPHNSKRVLRALEMLELDGVSYASQHEGLATLGQAVPALFFGLSVDPELLKKRINARVDGMFEAGLVDEVRALCDQGFTEALTAREAIGYKEVVAALEGRCSMEEASEAIKLATRRYAKRQRSWWRHDERVRWVAADDGDVARMADEIQQLL</sequence>
<dbReference type="AlphaFoldDB" id="A0A369LHX9"/>
<dbReference type="PANTHER" id="PTHR11088">
    <property type="entry name" value="TRNA DIMETHYLALLYLTRANSFERASE"/>
    <property type="match status" value="1"/>
</dbReference>
<dbReference type="EMBL" id="PPTO01000007">
    <property type="protein sequence ID" value="RDB58732.1"/>
    <property type="molecule type" value="Genomic_DNA"/>
</dbReference>
<evidence type="ECO:0000256" key="9">
    <source>
        <dbReference type="ARBA" id="ARBA00049563"/>
    </source>
</evidence>
<evidence type="ECO:0000256" key="10">
    <source>
        <dbReference type="HAMAP-Rule" id="MF_00185"/>
    </source>
</evidence>
<dbReference type="Gene3D" id="3.40.50.300">
    <property type="entry name" value="P-loop containing nucleotide triphosphate hydrolases"/>
    <property type="match status" value="1"/>
</dbReference>
<dbReference type="Proteomes" id="UP000253975">
    <property type="component" value="Unassembled WGS sequence"/>
</dbReference>
<dbReference type="HAMAP" id="MF_00185">
    <property type="entry name" value="IPP_trans"/>
    <property type="match status" value="1"/>
</dbReference>
<keyword evidence="5 10" id="KW-0819">tRNA processing</keyword>
<dbReference type="Pfam" id="PF01715">
    <property type="entry name" value="IPPT"/>
    <property type="match status" value="1"/>
</dbReference>
<accession>A0A369LHX9</accession>
<dbReference type="GO" id="GO:0052381">
    <property type="term" value="F:tRNA dimethylallyltransferase activity"/>
    <property type="evidence" value="ECO:0007669"/>
    <property type="project" value="UniProtKB-UniRule"/>
</dbReference>
<feature type="binding site" evidence="10">
    <location>
        <begin position="23"/>
        <end position="28"/>
    </location>
    <ligand>
        <name>substrate</name>
    </ligand>
</feature>
<evidence type="ECO:0000256" key="2">
    <source>
        <dbReference type="ARBA" id="ARBA00003213"/>
    </source>
</evidence>
<evidence type="ECO:0000256" key="13">
    <source>
        <dbReference type="RuleBase" id="RU003785"/>
    </source>
</evidence>
<protein>
    <recommendedName>
        <fullName evidence="10">tRNA dimethylallyltransferase</fullName>
        <ecNumber evidence="10">2.5.1.75</ecNumber>
    </recommendedName>
    <alternativeName>
        <fullName evidence="10">Dimethylallyl diphosphate:tRNA dimethylallyltransferase</fullName>
        <shortName evidence="10">DMAPP:tRNA dimethylallyltransferase</shortName>
        <shortName evidence="10">DMATase</shortName>
    </alternativeName>
    <alternativeName>
        <fullName evidence="10">Isopentenyl-diphosphate:tRNA isopentenyltransferase</fullName>
        <shortName evidence="10">IPP transferase</shortName>
        <shortName evidence="10">IPPT</shortName>
        <shortName evidence="10">IPTase</shortName>
    </alternativeName>
</protein>
<evidence type="ECO:0000256" key="1">
    <source>
        <dbReference type="ARBA" id="ARBA00001946"/>
    </source>
</evidence>
<dbReference type="SUPFAM" id="SSF52540">
    <property type="entry name" value="P-loop containing nucleoside triphosphate hydrolases"/>
    <property type="match status" value="2"/>
</dbReference>
<dbReference type="GO" id="GO:0005524">
    <property type="term" value="F:ATP binding"/>
    <property type="evidence" value="ECO:0007669"/>
    <property type="project" value="UniProtKB-UniRule"/>
</dbReference>
<feature type="site" description="Interaction with substrate tRNA" evidence="10">
    <location>
        <position position="135"/>
    </location>
</feature>
<dbReference type="GO" id="GO:0006400">
    <property type="term" value="P:tRNA modification"/>
    <property type="evidence" value="ECO:0007669"/>
    <property type="project" value="TreeGrafter"/>
</dbReference>
<evidence type="ECO:0000313" key="15">
    <source>
        <dbReference type="Proteomes" id="UP000253975"/>
    </source>
</evidence>
<keyword evidence="7 10" id="KW-0067">ATP-binding</keyword>
<evidence type="ECO:0000256" key="12">
    <source>
        <dbReference type="RuleBase" id="RU003784"/>
    </source>
</evidence>
<comment type="caution">
    <text evidence="10">Lacks conserved residue(s) required for the propagation of feature annotation.</text>
</comment>
<comment type="subunit">
    <text evidence="10">Monomer.</text>
</comment>
<comment type="function">
    <text evidence="2 10 12">Catalyzes the transfer of a dimethylallyl group onto the adenine at position 37 in tRNAs that read codons beginning with uridine, leading to the formation of N6-(dimethylallyl)adenosine (i(6)A).</text>
</comment>
<dbReference type="InterPro" id="IPR039657">
    <property type="entry name" value="Dimethylallyltransferase"/>
</dbReference>
<dbReference type="NCBIfam" id="TIGR00174">
    <property type="entry name" value="miaA"/>
    <property type="match status" value="1"/>
</dbReference>
<evidence type="ECO:0000256" key="4">
    <source>
        <dbReference type="ARBA" id="ARBA00022679"/>
    </source>
</evidence>
<feature type="region of interest" description="Interaction with substrate tRNA" evidence="10">
    <location>
        <begin position="46"/>
        <end position="49"/>
    </location>
</feature>